<gene>
    <name evidence="4" type="ORF">K470DRAFT_10063</name>
</gene>
<dbReference type="Pfam" id="PF24245">
    <property type="entry name" value="INO80F"/>
    <property type="match status" value="1"/>
</dbReference>
<comment type="subcellular location">
    <subcellularLocation>
        <location evidence="1">Nucleus</location>
    </subcellularLocation>
</comment>
<name>A0A6A7C6V0_9PEZI</name>
<protein>
    <recommendedName>
        <fullName evidence="3">INO80 complex subunit F domain-containing protein</fullName>
    </recommendedName>
</protein>
<evidence type="ECO:0000256" key="1">
    <source>
        <dbReference type="ARBA" id="ARBA00004123"/>
    </source>
</evidence>
<dbReference type="InterPro" id="IPR056513">
    <property type="entry name" value="INO80F"/>
</dbReference>
<accession>A0A6A7C6V0</accession>
<evidence type="ECO:0000259" key="3">
    <source>
        <dbReference type="Pfam" id="PF24245"/>
    </source>
</evidence>
<organism evidence="4 5">
    <name type="scientific">Piedraia hortae CBS 480.64</name>
    <dbReference type="NCBI Taxonomy" id="1314780"/>
    <lineage>
        <taxon>Eukaryota</taxon>
        <taxon>Fungi</taxon>
        <taxon>Dikarya</taxon>
        <taxon>Ascomycota</taxon>
        <taxon>Pezizomycotina</taxon>
        <taxon>Dothideomycetes</taxon>
        <taxon>Dothideomycetidae</taxon>
        <taxon>Capnodiales</taxon>
        <taxon>Piedraiaceae</taxon>
        <taxon>Piedraia</taxon>
    </lineage>
</organism>
<evidence type="ECO:0000256" key="2">
    <source>
        <dbReference type="ARBA" id="ARBA00023242"/>
    </source>
</evidence>
<evidence type="ECO:0000313" key="4">
    <source>
        <dbReference type="EMBL" id="KAF2862418.1"/>
    </source>
</evidence>
<dbReference type="OrthoDB" id="10070927at2759"/>
<dbReference type="EMBL" id="MU005966">
    <property type="protein sequence ID" value="KAF2862418.1"/>
    <property type="molecule type" value="Genomic_DNA"/>
</dbReference>
<dbReference type="GO" id="GO:0005634">
    <property type="term" value="C:nucleus"/>
    <property type="evidence" value="ECO:0007669"/>
    <property type="project" value="UniProtKB-SubCell"/>
</dbReference>
<evidence type="ECO:0000313" key="5">
    <source>
        <dbReference type="Proteomes" id="UP000799421"/>
    </source>
</evidence>
<keyword evidence="5" id="KW-1185">Reference proteome</keyword>
<dbReference type="AlphaFoldDB" id="A0A6A7C6V0"/>
<sequence length="168" mass="18402">MADSQTANTPLAPSVEKAYYRKCIHLKRRLNEVEDANNEAAVRIARLERGILKMRLERAFIIEQLGKTAADLPQKQQQQVQYGNLLKMAPLAAPPHVGSPSRAQNSAQQQMAGIVHSLGAQQQPAYAAPQGVYAQQPIVMPPQQAVYGQVVEEEARPQGGGFTAVNHR</sequence>
<proteinExistence type="predicted"/>
<dbReference type="Proteomes" id="UP000799421">
    <property type="component" value="Unassembled WGS sequence"/>
</dbReference>
<reference evidence="4" key="1">
    <citation type="journal article" date="2020" name="Stud. Mycol.">
        <title>101 Dothideomycetes genomes: a test case for predicting lifestyles and emergence of pathogens.</title>
        <authorList>
            <person name="Haridas S."/>
            <person name="Albert R."/>
            <person name="Binder M."/>
            <person name="Bloem J."/>
            <person name="Labutti K."/>
            <person name="Salamov A."/>
            <person name="Andreopoulos B."/>
            <person name="Baker S."/>
            <person name="Barry K."/>
            <person name="Bills G."/>
            <person name="Bluhm B."/>
            <person name="Cannon C."/>
            <person name="Castanera R."/>
            <person name="Culley D."/>
            <person name="Daum C."/>
            <person name="Ezra D."/>
            <person name="Gonzalez J."/>
            <person name="Henrissat B."/>
            <person name="Kuo A."/>
            <person name="Liang C."/>
            <person name="Lipzen A."/>
            <person name="Lutzoni F."/>
            <person name="Magnuson J."/>
            <person name="Mondo S."/>
            <person name="Nolan M."/>
            <person name="Ohm R."/>
            <person name="Pangilinan J."/>
            <person name="Park H.-J."/>
            <person name="Ramirez L."/>
            <person name="Alfaro M."/>
            <person name="Sun H."/>
            <person name="Tritt A."/>
            <person name="Yoshinaga Y."/>
            <person name="Zwiers L.-H."/>
            <person name="Turgeon B."/>
            <person name="Goodwin S."/>
            <person name="Spatafora J."/>
            <person name="Crous P."/>
            <person name="Grigoriev I."/>
        </authorList>
    </citation>
    <scope>NUCLEOTIDE SEQUENCE</scope>
    <source>
        <strain evidence="4">CBS 480.64</strain>
    </source>
</reference>
<feature type="domain" description="INO80 complex subunit F" evidence="3">
    <location>
        <begin position="19"/>
        <end position="65"/>
    </location>
</feature>
<keyword evidence="2" id="KW-0539">Nucleus</keyword>